<dbReference type="EMBL" id="VUJU01001822">
    <property type="protein sequence ID" value="KAF0763695.1"/>
    <property type="molecule type" value="Genomic_DNA"/>
</dbReference>
<proteinExistence type="predicted"/>
<dbReference type="OrthoDB" id="10050074at2759"/>
<accession>A0A6G0Z0M9</accession>
<gene>
    <name evidence="1" type="ORF">FWK35_00014406</name>
</gene>
<sequence length="75" mass="8721">MSPIVKAPFYVSNDTLHRDLNIPTIQNVVKIFYKRLHSNLSNHQNPLIPDLSTRTIPGDPRRRLKRKLCSDLLED</sequence>
<protein>
    <submittedName>
        <fullName evidence="1">Zinc finger MYM-type protein 6-like</fullName>
    </submittedName>
</protein>
<name>A0A6G0Z0M9_APHCR</name>
<dbReference type="Proteomes" id="UP000478052">
    <property type="component" value="Unassembled WGS sequence"/>
</dbReference>
<organism evidence="1 2">
    <name type="scientific">Aphis craccivora</name>
    <name type="common">Cowpea aphid</name>
    <dbReference type="NCBI Taxonomy" id="307492"/>
    <lineage>
        <taxon>Eukaryota</taxon>
        <taxon>Metazoa</taxon>
        <taxon>Ecdysozoa</taxon>
        <taxon>Arthropoda</taxon>
        <taxon>Hexapoda</taxon>
        <taxon>Insecta</taxon>
        <taxon>Pterygota</taxon>
        <taxon>Neoptera</taxon>
        <taxon>Paraneoptera</taxon>
        <taxon>Hemiptera</taxon>
        <taxon>Sternorrhyncha</taxon>
        <taxon>Aphidomorpha</taxon>
        <taxon>Aphidoidea</taxon>
        <taxon>Aphididae</taxon>
        <taxon>Aphidini</taxon>
        <taxon>Aphis</taxon>
        <taxon>Aphis</taxon>
    </lineage>
</organism>
<evidence type="ECO:0000313" key="1">
    <source>
        <dbReference type="EMBL" id="KAF0763695.1"/>
    </source>
</evidence>
<keyword evidence="2" id="KW-1185">Reference proteome</keyword>
<reference evidence="1 2" key="1">
    <citation type="submission" date="2019-08" db="EMBL/GenBank/DDBJ databases">
        <title>Whole genome of Aphis craccivora.</title>
        <authorList>
            <person name="Voronova N.V."/>
            <person name="Shulinski R.S."/>
            <person name="Bandarenka Y.V."/>
            <person name="Zhorov D.G."/>
            <person name="Warner D."/>
        </authorList>
    </citation>
    <scope>NUCLEOTIDE SEQUENCE [LARGE SCALE GENOMIC DNA]</scope>
    <source>
        <strain evidence="1">180601</strain>
        <tissue evidence="1">Whole Body</tissue>
    </source>
</reference>
<evidence type="ECO:0000313" key="2">
    <source>
        <dbReference type="Proteomes" id="UP000478052"/>
    </source>
</evidence>
<dbReference type="AlphaFoldDB" id="A0A6G0Z0M9"/>
<comment type="caution">
    <text evidence="1">The sequence shown here is derived from an EMBL/GenBank/DDBJ whole genome shotgun (WGS) entry which is preliminary data.</text>
</comment>